<proteinExistence type="predicted"/>
<dbReference type="AlphaFoldDB" id="A0A1M6F476"/>
<dbReference type="InterPro" id="IPR022134">
    <property type="entry name" value="DUF3667"/>
</dbReference>
<reference evidence="3" key="1">
    <citation type="submission" date="2016-11" db="EMBL/GenBank/DDBJ databases">
        <authorList>
            <person name="Varghese N."/>
            <person name="Submissions S."/>
        </authorList>
    </citation>
    <scope>NUCLEOTIDE SEQUENCE [LARGE SCALE GENOMIC DNA]</scope>
    <source>
        <strain evidence="3">DSM 18829</strain>
    </source>
</reference>
<evidence type="ECO:0008006" key="4">
    <source>
        <dbReference type="Google" id="ProtNLM"/>
    </source>
</evidence>
<organism evidence="2 3">
    <name type="scientific">Flavobacterium terrae</name>
    <dbReference type="NCBI Taxonomy" id="415425"/>
    <lineage>
        <taxon>Bacteria</taxon>
        <taxon>Pseudomonadati</taxon>
        <taxon>Bacteroidota</taxon>
        <taxon>Flavobacteriia</taxon>
        <taxon>Flavobacteriales</taxon>
        <taxon>Flavobacteriaceae</taxon>
        <taxon>Flavobacterium</taxon>
    </lineage>
</organism>
<keyword evidence="1" id="KW-1133">Transmembrane helix</keyword>
<feature type="transmembrane region" description="Helical" evidence="1">
    <location>
        <begin position="185"/>
        <end position="207"/>
    </location>
</feature>
<dbReference type="Pfam" id="PF12412">
    <property type="entry name" value="DUF3667"/>
    <property type="match status" value="1"/>
</dbReference>
<dbReference type="STRING" id="415425.SAMN05444363_2126"/>
<sequence>MGHHALRKDMTCLNCNHVVEKRYCPNCGQENTETKESFHYLFTHTIEDLVHYDSGFWKTIKFLLFYPAKLTTEYLSGKRKTYVAPVKLYIFISFITFFILSVINSFEEHKETPLKNTNTQEEIIKEDNIRLSESKGNVIKLDSTEIQSKLGKENNQTVKWLFSKFRDFEKNSKQKDFNKKFSKTFFSTIPKALFIFMPLFAFVLWLFHDKKKWYYFDHGIFTIHYFSMILLSFTINEIITLVLDYMFKGEIADTINGFIALFLILWWMFYFFRSHSRFYGEKKWISRIKGTFILGINTVFLIITILILVTYSALNVN</sequence>
<feature type="transmembrane region" description="Helical" evidence="1">
    <location>
        <begin position="219"/>
        <end position="243"/>
    </location>
</feature>
<evidence type="ECO:0000313" key="3">
    <source>
        <dbReference type="Proteomes" id="UP000184488"/>
    </source>
</evidence>
<accession>A0A1M6F476</accession>
<evidence type="ECO:0000313" key="2">
    <source>
        <dbReference type="EMBL" id="SHI92517.1"/>
    </source>
</evidence>
<gene>
    <name evidence="2" type="ORF">SAMN05444363_2126</name>
</gene>
<protein>
    <recommendedName>
        <fullName evidence="4">DUF3667 domain-containing protein</fullName>
    </recommendedName>
</protein>
<keyword evidence="1" id="KW-0812">Transmembrane</keyword>
<dbReference type="Proteomes" id="UP000184488">
    <property type="component" value="Unassembled WGS sequence"/>
</dbReference>
<evidence type="ECO:0000256" key="1">
    <source>
        <dbReference type="SAM" id="Phobius"/>
    </source>
</evidence>
<dbReference type="OrthoDB" id="675873at2"/>
<keyword evidence="3" id="KW-1185">Reference proteome</keyword>
<feature type="transmembrane region" description="Helical" evidence="1">
    <location>
        <begin position="292"/>
        <end position="314"/>
    </location>
</feature>
<dbReference type="RefSeq" id="WP_073311174.1">
    <property type="nucleotide sequence ID" value="NZ_FQZI01000003.1"/>
</dbReference>
<feature type="transmembrane region" description="Helical" evidence="1">
    <location>
        <begin position="255"/>
        <end position="272"/>
    </location>
</feature>
<dbReference type="EMBL" id="FQZI01000003">
    <property type="protein sequence ID" value="SHI92517.1"/>
    <property type="molecule type" value="Genomic_DNA"/>
</dbReference>
<feature type="transmembrane region" description="Helical" evidence="1">
    <location>
        <begin position="88"/>
        <end position="106"/>
    </location>
</feature>
<keyword evidence="1" id="KW-0472">Membrane</keyword>
<name>A0A1M6F476_9FLAO</name>